<dbReference type="NCBIfam" id="TIGR02802">
    <property type="entry name" value="Pal_lipo"/>
    <property type="match status" value="1"/>
</dbReference>
<evidence type="ECO:0000256" key="7">
    <source>
        <dbReference type="ARBA" id="ARBA00023306"/>
    </source>
</evidence>
<sequence>MSIRWQLSLSVLVLALTGCATPPPPPTAAPSADELDAMGSRPAPGIEATRERSPLDDPASPLYRKVVYFEYDAARIQPQYAGLLRAHADYIYNTPGAEVTLEGHSDERGTREYNLALGDRRSDAVKRFLMAEGVPEERIRTLSYGEERPADPGRTERAWSENRRVELVY</sequence>
<dbReference type="SUPFAM" id="SSF103088">
    <property type="entry name" value="OmpA-like"/>
    <property type="match status" value="1"/>
</dbReference>
<dbReference type="Gene3D" id="3.30.1330.60">
    <property type="entry name" value="OmpA-like domain"/>
    <property type="match status" value="1"/>
</dbReference>
<dbReference type="PROSITE" id="PS51123">
    <property type="entry name" value="OMPA_2"/>
    <property type="match status" value="1"/>
</dbReference>
<keyword evidence="1 8" id="KW-0132">Cell division</keyword>
<evidence type="ECO:0000313" key="12">
    <source>
        <dbReference type="EMBL" id="MBK1704060.1"/>
    </source>
</evidence>
<reference evidence="12" key="1">
    <citation type="submission" date="2017-08" db="EMBL/GenBank/DDBJ databases">
        <authorList>
            <person name="Imhoff J.F."/>
            <person name="Rahn T."/>
            <person name="Kuenzel S."/>
            <person name="Neulinger S.C."/>
        </authorList>
    </citation>
    <scope>NUCLEOTIDE SEQUENCE</scope>
    <source>
        <strain evidence="12">DSM 11080</strain>
    </source>
</reference>
<dbReference type="PRINTS" id="PR01021">
    <property type="entry name" value="OMPADOMAIN"/>
</dbReference>
<keyword evidence="6 8" id="KW-0449">Lipoprotein</keyword>
<keyword evidence="5 8" id="KW-0998">Cell outer membrane</keyword>
<dbReference type="InterPro" id="IPR039001">
    <property type="entry name" value="Pal"/>
</dbReference>
<comment type="caution">
    <text evidence="12">The sequence shown here is derived from an EMBL/GenBank/DDBJ whole genome shotgun (WGS) entry which is preliminary data.</text>
</comment>
<keyword evidence="7 8" id="KW-0131">Cell cycle</keyword>
<evidence type="ECO:0000256" key="10">
    <source>
        <dbReference type="SAM" id="SignalP"/>
    </source>
</evidence>
<evidence type="ECO:0000256" key="5">
    <source>
        <dbReference type="ARBA" id="ARBA00023237"/>
    </source>
</evidence>
<evidence type="ECO:0000256" key="8">
    <source>
        <dbReference type="HAMAP-Rule" id="MF_02204"/>
    </source>
</evidence>
<dbReference type="RefSeq" id="WP_200345240.1">
    <property type="nucleotide sequence ID" value="NZ_NRSJ01000007.1"/>
</dbReference>
<dbReference type="PANTHER" id="PTHR30329">
    <property type="entry name" value="STATOR ELEMENT OF FLAGELLAR MOTOR COMPLEX"/>
    <property type="match status" value="1"/>
</dbReference>
<dbReference type="Pfam" id="PF00691">
    <property type="entry name" value="OmpA"/>
    <property type="match status" value="1"/>
</dbReference>
<protein>
    <recommendedName>
        <fullName evidence="8">Peptidoglycan-associated lipoprotein</fullName>
        <shortName evidence="8">PAL</shortName>
    </recommendedName>
</protein>
<feature type="domain" description="OmpA-like" evidence="11">
    <location>
        <begin position="56"/>
        <end position="169"/>
    </location>
</feature>
<feature type="chain" id="PRO_5042594986" description="Peptidoglycan-associated lipoprotein" evidence="10">
    <location>
        <begin position="21"/>
        <end position="169"/>
    </location>
</feature>
<dbReference type="CDD" id="cd07185">
    <property type="entry name" value="OmpA_C-like"/>
    <property type="match status" value="1"/>
</dbReference>
<comment type="subcellular location">
    <subcellularLocation>
        <location evidence="8">Cell outer membrane</location>
        <topology evidence="8">Lipid-anchor</topology>
    </subcellularLocation>
</comment>
<dbReference type="InterPro" id="IPR014169">
    <property type="entry name" value="Pal_lipo_C"/>
</dbReference>
<comment type="similarity">
    <text evidence="8">Belongs to the Pal lipoprotein family.</text>
</comment>
<dbReference type="EMBL" id="NRSJ01000007">
    <property type="protein sequence ID" value="MBK1704060.1"/>
    <property type="molecule type" value="Genomic_DNA"/>
</dbReference>
<dbReference type="PROSITE" id="PS51257">
    <property type="entry name" value="PROKAR_LIPOPROTEIN"/>
    <property type="match status" value="1"/>
</dbReference>
<name>A0AAJ0X9G7_9GAMM</name>
<evidence type="ECO:0000256" key="1">
    <source>
        <dbReference type="ARBA" id="ARBA00022618"/>
    </source>
</evidence>
<evidence type="ECO:0000256" key="9">
    <source>
        <dbReference type="SAM" id="MobiDB-lite"/>
    </source>
</evidence>
<keyword evidence="2 8" id="KW-0732">Signal</keyword>
<comment type="subunit">
    <text evidence="8">The Tol-Pal system is composed of five core proteins: the inner membrane proteins TolA, TolQ and TolR, the periplasmic protein TolB and the outer membrane protein Pal. They form a network linking the inner and outer membranes and the peptidoglycan layer.</text>
</comment>
<dbReference type="Proteomes" id="UP001296776">
    <property type="component" value="Unassembled WGS sequence"/>
</dbReference>
<dbReference type="GO" id="GO:0051301">
    <property type="term" value="P:cell division"/>
    <property type="evidence" value="ECO:0007669"/>
    <property type="project" value="UniProtKB-UniRule"/>
</dbReference>
<feature type="region of interest" description="Disordered" evidence="9">
    <location>
        <begin position="22"/>
        <end position="57"/>
    </location>
</feature>
<accession>A0AAJ0X9G7</accession>
<keyword evidence="13" id="KW-1185">Reference proteome</keyword>
<comment type="function">
    <text evidence="8">Part of the Tol-Pal system, which plays a role in outer membrane invagination during cell division and is important for maintaining outer membrane integrity.</text>
</comment>
<evidence type="ECO:0000313" key="13">
    <source>
        <dbReference type="Proteomes" id="UP001296776"/>
    </source>
</evidence>
<evidence type="ECO:0000259" key="11">
    <source>
        <dbReference type="PROSITE" id="PS51123"/>
    </source>
</evidence>
<dbReference type="InterPro" id="IPR050330">
    <property type="entry name" value="Bact_OuterMem_StrucFunc"/>
</dbReference>
<feature type="signal peptide" evidence="10">
    <location>
        <begin position="1"/>
        <end position="20"/>
    </location>
</feature>
<dbReference type="GO" id="GO:0009279">
    <property type="term" value="C:cell outer membrane"/>
    <property type="evidence" value="ECO:0007669"/>
    <property type="project" value="UniProtKB-SubCell"/>
</dbReference>
<evidence type="ECO:0000256" key="3">
    <source>
        <dbReference type="ARBA" id="ARBA00023136"/>
    </source>
</evidence>
<dbReference type="InterPro" id="IPR006665">
    <property type="entry name" value="OmpA-like"/>
</dbReference>
<dbReference type="HAMAP" id="MF_02204">
    <property type="entry name" value="Pal"/>
    <property type="match status" value="1"/>
</dbReference>
<dbReference type="AlphaFoldDB" id="A0AAJ0X9G7"/>
<dbReference type="InterPro" id="IPR036737">
    <property type="entry name" value="OmpA-like_sf"/>
</dbReference>
<gene>
    <name evidence="8 12" type="primary">pal</name>
    <name evidence="12" type="ORF">CKO40_05735</name>
</gene>
<keyword evidence="4 8" id="KW-0564">Palmitate</keyword>
<proteinExistence type="inferred from homology"/>
<reference evidence="12" key="2">
    <citation type="journal article" date="2020" name="Microorganisms">
        <title>Osmotic Adaptation and Compatible Solute Biosynthesis of Phototrophic Bacteria as Revealed from Genome Analyses.</title>
        <authorList>
            <person name="Imhoff J.F."/>
            <person name="Rahn T."/>
            <person name="Kunzel S."/>
            <person name="Keller A."/>
            <person name="Neulinger S.C."/>
        </authorList>
    </citation>
    <scope>NUCLEOTIDE SEQUENCE</scope>
    <source>
        <strain evidence="12">DSM 11080</strain>
    </source>
</reference>
<dbReference type="InterPro" id="IPR006664">
    <property type="entry name" value="OMP_bac"/>
</dbReference>
<keyword evidence="3 8" id="KW-0472">Membrane</keyword>
<evidence type="ECO:0000256" key="6">
    <source>
        <dbReference type="ARBA" id="ARBA00023288"/>
    </source>
</evidence>
<dbReference type="PANTHER" id="PTHR30329:SF21">
    <property type="entry name" value="LIPOPROTEIN YIAD-RELATED"/>
    <property type="match status" value="1"/>
</dbReference>
<evidence type="ECO:0000256" key="2">
    <source>
        <dbReference type="ARBA" id="ARBA00022729"/>
    </source>
</evidence>
<organism evidence="12 13">
    <name type="scientific">Halochromatium glycolicum</name>
    <dbReference type="NCBI Taxonomy" id="85075"/>
    <lineage>
        <taxon>Bacteria</taxon>
        <taxon>Pseudomonadati</taxon>
        <taxon>Pseudomonadota</taxon>
        <taxon>Gammaproteobacteria</taxon>
        <taxon>Chromatiales</taxon>
        <taxon>Chromatiaceae</taxon>
        <taxon>Halochromatium</taxon>
    </lineage>
</organism>
<evidence type="ECO:0000256" key="4">
    <source>
        <dbReference type="ARBA" id="ARBA00023139"/>
    </source>
</evidence>